<dbReference type="CDD" id="cd07721">
    <property type="entry name" value="yflN-like_MBL-fold"/>
    <property type="match status" value="1"/>
</dbReference>
<dbReference type="Gene3D" id="3.60.15.10">
    <property type="entry name" value="Ribonuclease Z/Hydroxyacylglutathione hydrolase-like"/>
    <property type="match status" value="1"/>
</dbReference>
<feature type="domain" description="Metallo-beta-lactamase" evidence="1">
    <location>
        <begin position="21"/>
        <end position="232"/>
    </location>
</feature>
<reference evidence="2 3" key="1">
    <citation type="journal article" date="2019" name="Int. J. Syst. Evol. Microbiol.">
        <title>The Global Catalogue of Microorganisms (GCM) 10K type strain sequencing project: providing services to taxonomists for standard genome sequencing and annotation.</title>
        <authorList>
            <consortium name="The Broad Institute Genomics Platform"/>
            <consortium name="The Broad Institute Genome Sequencing Center for Infectious Disease"/>
            <person name="Wu L."/>
            <person name="Ma J."/>
        </authorList>
    </citation>
    <scope>NUCLEOTIDE SEQUENCE [LARGE SCALE GENOMIC DNA]</scope>
    <source>
        <strain evidence="2 3">CGMCC 1.12125</strain>
    </source>
</reference>
<dbReference type="SMART" id="SM00849">
    <property type="entry name" value="Lactamase_B"/>
    <property type="match status" value="1"/>
</dbReference>
<dbReference type="Pfam" id="PF00753">
    <property type="entry name" value="Lactamase_B"/>
    <property type="match status" value="1"/>
</dbReference>
<evidence type="ECO:0000313" key="3">
    <source>
        <dbReference type="Proteomes" id="UP001597119"/>
    </source>
</evidence>
<dbReference type="SUPFAM" id="SSF56281">
    <property type="entry name" value="Metallo-hydrolase/oxidoreductase"/>
    <property type="match status" value="1"/>
</dbReference>
<evidence type="ECO:0000259" key="1">
    <source>
        <dbReference type="SMART" id="SM00849"/>
    </source>
</evidence>
<keyword evidence="3" id="KW-1185">Reference proteome</keyword>
<sequence>MAQQLADGVWLLDLGLVPPLATNAYLVDDTGGSRSGTRGTAVDGGTGTESDAGVTLVDAGLFWNLQSIRDELAAAGYAIGDIDRVLLTHYDLDHTTGLNRIADELTAPVYLGSDDARMVDGDHDPDAFHHKGLFHRIARKVAPLPDGLTVEPVEDGDRVGRFTAHHTPGHNPGHTAYVHDDGAAFLGDLVWEEDGELTPPFWLDSYDMRELRESIRRFGDRADDFEVACMGHGTPMTSGGGVAMERLIEQL</sequence>
<proteinExistence type="predicted"/>
<organism evidence="2 3">
    <name type="scientific">Halorientalis brevis</name>
    <dbReference type="NCBI Taxonomy" id="1126241"/>
    <lineage>
        <taxon>Archaea</taxon>
        <taxon>Methanobacteriati</taxon>
        <taxon>Methanobacteriota</taxon>
        <taxon>Stenosarchaea group</taxon>
        <taxon>Halobacteria</taxon>
        <taxon>Halobacteriales</taxon>
        <taxon>Haloarculaceae</taxon>
        <taxon>Halorientalis</taxon>
    </lineage>
</organism>
<gene>
    <name evidence="2" type="ORF">ACFR9U_18905</name>
</gene>
<dbReference type="EMBL" id="JBHUDJ010000014">
    <property type="protein sequence ID" value="MFD1589055.1"/>
    <property type="molecule type" value="Genomic_DNA"/>
</dbReference>
<dbReference type="RefSeq" id="WP_247378704.1">
    <property type="nucleotide sequence ID" value="NZ_JALLGV010000005.1"/>
</dbReference>
<dbReference type="InterPro" id="IPR050855">
    <property type="entry name" value="NDM-1-like"/>
</dbReference>
<comment type="caution">
    <text evidence="2">The sequence shown here is derived from an EMBL/GenBank/DDBJ whole genome shotgun (WGS) entry which is preliminary data.</text>
</comment>
<dbReference type="PANTHER" id="PTHR42951:SF4">
    <property type="entry name" value="ACYL-COENZYME A THIOESTERASE MBLAC2"/>
    <property type="match status" value="1"/>
</dbReference>
<dbReference type="InterPro" id="IPR036866">
    <property type="entry name" value="RibonucZ/Hydroxyglut_hydro"/>
</dbReference>
<dbReference type="AlphaFoldDB" id="A0ABD6CFT2"/>
<dbReference type="Proteomes" id="UP001597119">
    <property type="component" value="Unassembled WGS sequence"/>
</dbReference>
<dbReference type="InterPro" id="IPR001279">
    <property type="entry name" value="Metallo-B-lactamas"/>
</dbReference>
<accession>A0ABD6CFT2</accession>
<dbReference type="PANTHER" id="PTHR42951">
    <property type="entry name" value="METALLO-BETA-LACTAMASE DOMAIN-CONTAINING"/>
    <property type="match status" value="1"/>
</dbReference>
<name>A0ABD6CFT2_9EURY</name>
<evidence type="ECO:0000313" key="2">
    <source>
        <dbReference type="EMBL" id="MFD1589055.1"/>
    </source>
</evidence>
<protein>
    <submittedName>
        <fullName evidence="2">MBL fold metallo-hydrolase</fullName>
    </submittedName>
</protein>